<evidence type="ECO:0000313" key="4">
    <source>
        <dbReference type="Proteomes" id="UP000186922"/>
    </source>
</evidence>
<feature type="region of interest" description="Disordered" evidence="2">
    <location>
        <begin position="375"/>
        <end position="403"/>
    </location>
</feature>
<organism evidence="3 4">
    <name type="scientific">Ramazzottius varieornatus</name>
    <name type="common">Water bear</name>
    <name type="synonym">Tardigrade</name>
    <dbReference type="NCBI Taxonomy" id="947166"/>
    <lineage>
        <taxon>Eukaryota</taxon>
        <taxon>Metazoa</taxon>
        <taxon>Ecdysozoa</taxon>
        <taxon>Tardigrada</taxon>
        <taxon>Eutardigrada</taxon>
        <taxon>Parachela</taxon>
        <taxon>Hypsibioidea</taxon>
        <taxon>Ramazzottiidae</taxon>
        <taxon>Ramazzottius</taxon>
    </lineage>
</organism>
<sequence>MAECNKEKSCFVLQLRIKEQEKEISYLSSILHEGDRASRRAEKLFFGSTGALEEAEITKKEMLKDLQEAMKEHRELCKKCTRNLVGLNENIQRTSGGSLVRHEPPFVKKFPHVLSSVGKDDRSSEIAKLQTNELKRASEALCMATKAGTPEEVLRYIRDQVSKAAMLQSQIERVLHILNTVLRPEQSVFHTEHDNTEARLADRAAAAQKVIETLQDNYDKDIAEVRALLVDQAENAQDLENFVQALQAMNKRIARTFSMFEEDEQYLESHPSIEGLLELTKMNIEIVSERLPEFFEHADWGKLSQLIEDEKFLEYRSTKLPASNNRVTFDSGNTETNEENLRSKAQCQQKFITNAQLKAANEQIKEPARQAELARLKESNQAAEKEQAHHHPHPPAKNVKARK</sequence>
<dbReference type="AlphaFoldDB" id="A0A1D1VWS7"/>
<feature type="compositionally biased region" description="Basic residues" evidence="2">
    <location>
        <begin position="390"/>
        <end position="403"/>
    </location>
</feature>
<gene>
    <name evidence="3" type="primary">RvY_15968-1</name>
    <name evidence="3" type="synonym">RvY_15968.1</name>
    <name evidence="3" type="ORF">RvY_15968</name>
</gene>
<reference evidence="3 4" key="1">
    <citation type="journal article" date="2016" name="Nat. Commun.">
        <title>Extremotolerant tardigrade genome and improved radiotolerance of human cultured cells by tardigrade-unique protein.</title>
        <authorList>
            <person name="Hashimoto T."/>
            <person name="Horikawa D.D."/>
            <person name="Saito Y."/>
            <person name="Kuwahara H."/>
            <person name="Kozuka-Hata H."/>
            <person name="Shin-I T."/>
            <person name="Minakuchi Y."/>
            <person name="Ohishi K."/>
            <person name="Motoyama A."/>
            <person name="Aizu T."/>
            <person name="Enomoto A."/>
            <person name="Kondo K."/>
            <person name="Tanaka S."/>
            <person name="Hara Y."/>
            <person name="Koshikawa S."/>
            <person name="Sagara H."/>
            <person name="Miura T."/>
            <person name="Yokobori S."/>
            <person name="Miyagawa K."/>
            <person name="Suzuki Y."/>
            <person name="Kubo T."/>
            <person name="Oyama M."/>
            <person name="Kohara Y."/>
            <person name="Fujiyama A."/>
            <person name="Arakawa K."/>
            <person name="Katayama T."/>
            <person name="Toyoda A."/>
            <person name="Kunieda T."/>
        </authorList>
    </citation>
    <scope>NUCLEOTIDE SEQUENCE [LARGE SCALE GENOMIC DNA]</scope>
    <source>
        <strain evidence="3 4">YOKOZUNA-1</strain>
    </source>
</reference>
<evidence type="ECO:0000256" key="1">
    <source>
        <dbReference type="SAM" id="Coils"/>
    </source>
</evidence>
<keyword evidence="4" id="KW-1185">Reference proteome</keyword>
<protein>
    <submittedName>
        <fullName evidence="3">Uncharacterized protein</fullName>
    </submittedName>
</protein>
<comment type="caution">
    <text evidence="3">The sequence shown here is derived from an EMBL/GenBank/DDBJ whole genome shotgun (WGS) entry which is preliminary data.</text>
</comment>
<evidence type="ECO:0000313" key="3">
    <source>
        <dbReference type="EMBL" id="GAV05912.1"/>
    </source>
</evidence>
<evidence type="ECO:0000256" key="2">
    <source>
        <dbReference type="SAM" id="MobiDB-lite"/>
    </source>
</evidence>
<name>A0A1D1VWS7_RAMVA</name>
<dbReference type="EMBL" id="BDGG01000012">
    <property type="protein sequence ID" value="GAV05912.1"/>
    <property type="molecule type" value="Genomic_DNA"/>
</dbReference>
<keyword evidence="1" id="KW-0175">Coiled coil</keyword>
<dbReference type="OrthoDB" id="10545855at2759"/>
<feature type="compositionally biased region" description="Basic and acidic residues" evidence="2">
    <location>
        <begin position="375"/>
        <end position="389"/>
    </location>
</feature>
<dbReference type="Proteomes" id="UP000186922">
    <property type="component" value="Unassembled WGS sequence"/>
</dbReference>
<feature type="coiled-coil region" evidence="1">
    <location>
        <begin position="52"/>
        <end position="90"/>
    </location>
</feature>
<accession>A0A1D1VWS7</accession>
<proteinExistence type="predicted"/>